<name>A0ACD1IWN1_9EURO</name>
<feature type="non-terminal residue" evidence="1">
    <location>
        <position position="1"/>
    </location>
</feature>
<organism evidence="1 2">
    <name type="scientific">Aspergillus costaricaensis CBS 115574</name>
    <dbReference type="NCBI Taxonomy" id="1448317"/>
    <lineage>
        <taxon>Eukaryota</taxon>
        <taxon>Fungi</taxon>
        <taxon>Dikarya</taxon>
        <taxon>Ascomycota</taxon>
        <taxon>Pezizomycotina</taxon>
        <taxon>Eurotiomycetes</taxon>
        <taxon>Eurotiomycetidae</taxon>
        <taxon>Eurotiales</taxon>
        <taxon>Aspergillaceae</taxon>
        <taxon>Aspergillus</taxon>
        <taxon>Aspergillus subgen. Circumdati</taxon>
    </lineage>
</organism>
<dbReference type="Proteomes" id="UP000249748">
    <property type="component" value="Unassembled WGS sequence"/>
</dbReference>
<dbReference type="EMBL" id="KZ824535">
    <property type="protein sequence ID" value="RAK94604.1"/>
    <property type="molecule type" value="Genomic_DNA"/>
</dbReference>
<reference evidence="1" key="1">
    <citation type="submission" date="2018-02" db="EMBL/GenBank/DDBJ databases">
        <title>The genomes of Aspergillus section Nigri reveals drivers in fungal speciation.</title>
        <authorList>
            <consortium name="DOE Joint Genome Institute"/>
            <person name="Vesth T.C."/>
            <person name="Nybo J."/>
            <person name="Theobald S."/>
            <person name="Brandl J."/>
            <person name="Frisvad J.C."/>
            <person name="Nielsen K.F."/>
            <person name="Lyhne E.K."/>
            <person name="Kogle M.E."/>
            <person name="Kuo A."/>
            <person name="Riley R."/>
            <person name="Clum A."/>
            <person name="Nolan M."/>
            <person name="Lipzen A."/>
            <person name="Salamov A."/>
            <person name="Henrissat B."/>
            <person name="Wiebenga A."/>
            <person name="De vries R.P."/>
            <person name="Grigoriev I.V."/>
            <person name="Mortensen U.H."/>
            <person name="Andersen M.R."/>
            <person name="Baker S.E."/>
        </authorList>
    </citation>
    <scope>NUCLEOTIDE SEQUENCE</scope>
    <source>
        <strain evidence="1">CBS 115574</strain>
    </source>
</reference>
<keyword evidence="2" id="KW-1185">Reference proteome</keyword>
<evidence type="ECO:0000313" key="1">
    <source>
        <dbReference type="EMBL" id="RAK94604.1"/>
    </source>
</evidence>
<protein>
    <submittedName>
        <fullName evidence="1">Uncharacterized protein</fullName>
    </submittedName>
</protein>
<proteinExistence type="predicted"/>
<accession>A0ACD1IWN1</accession>
<gene>
    <name evidence="1" type="ORF">BO79DRAFT_134428</name>
</gene>
<sequence>QDRRLTSSTRGRDSGPFRLRCDDLMPPHVLLTANMQIVGVTDWEFSYAAPAEFSAASPWWLLLEQPEYWPDGMESWTGVIRA</sequence>
<evidence type="ECO:0000313" key="2">
    <source>
        <dbReference type="Proteomes" id="UP000249748"/>
    </source>
</evidence>